<evidence type="ECO:0000313" key="7">
    <source>
        <dbReference type="Proteomes" id="UP001501476"/>
    </source>
</evidence>
<dbReference type="SUPFAM" id="SSF55073">
    <property type="entry name" value="Nucleotide cyclase"/>
    <property type="match status" value="1"/>
</dbReference>
<dbReference type="EMBL" id="BAAADG010000004">
    <property type="protein sequence ID" value="GAA0223019.1"/>
    <property type="molecule type" value="Genomic_DNA"/>
</dbReference>
<evidence type="ECO:0000259" key="5">
    <source>
        <dbReference type="PROSITE" id="PS50887"/>
    </source>
</evidence>
<evidence type="ECO:0000259" key="4">
    <source>
        <dbReference type="PROSITE" id="PS50883"/>
    </source>
</evidence>
<dbReference type="SMART" id="SM00448">
    <property type="entry name" value="REC"/>
    <property type="match status" value="1"/>
</dbReference>
<dbReference type="CDD" id="cd00130">
    <property type="entry name" value="PAS"/>
    <property type="match status" value="1"/>
</dbReference>
<comment type="caution">
    <text evidence="6">The sequence shown here is derived from an EMBL/GenBank/DDBJ whole genome shotgun (WGS) entry which is preliminary data.</text>
</comment>
<dbReference type="CDD" id="cd01948">
    <property type="entry name" value="EAL"/>
    <property type="match status" value="1"/>
</dbReference>
<evidence type="ECO:0000256" key="1">
    <source>
        <dbReference type="PROSITE-ProRule" id="PRU00169"/>
    </source>
</evidence>
<dbReference type="InterPro" id="IPR050706">
    <property type="entry name" value="Cyclic-di-GMP_PDE-like"/>
</dbReference>
<dbReference type="Proteomes" id="UP001501476">
    <property type="component" value="Unassembled WGS sequence"/>
</dbReference>
<dbReference type="PROSITE" id="PS50112">
    <property type="entry name" value="PAS"/>
    <property type="match status" value="1"/>
</dbReference>
<dbReference type="Gene3D" id="3.30.70.270">
    <property type="match status" value="1"/>
</dbReference>
<dbReference type="SUPFAM" id="SSF52172">
    <property type="entry name" value="CheY-like"/>
    <property type="match status" value="1"/>
</dbReference>
<dbReference type="Pfam" id="PF00563">
    <property type="entry name" value="EAL"/>
    <property type="match status" value="1"/>
</dbReference>
<dbReference type="PANTHER" id="PTHR33121:SF70">
    <property type="entry name" value="SIGNALING PROTEIN YKOW"/>
    <property type="match status" value="1"/>
</dbReference>
<dbReference type="Pfam" id="PF00072">
    <property type="entry name" value="Response_reg"/>
    <property type="match status" value="1"/>
</dbReference>
<dbReference type="InterPro" id="IPR001789">
    <property type="entry name" value="Sig_transdc_resp-reg_receiver"/>
</dbReference>
<dbReference type="InterPro" id="IPR000160">
    <property type="entry name" value="GGDEF_dom"/>
</dbReference>
<keyword evidence="7" id="KW-1185">Reference proteome</keyword>
<dbReference type="PROSITE" id="PS50887">
    <property type="entry name" value="GGDEF"/>
    <property type="match status" value="1"/>
</dbReference>
<sequence length="696" mass="77961">MSMETKILIVDDDPVIILELSTVLKSLGDIYVANSGASAIATARDIVPDIILLDIGLPDVDGFDVLTELSNNEQLKHINVIVITAHGEFDNHFKSLSRGAIDFITKPVNELLLERKIRSMLMNRTHIANTVKSTSQTQLEQLKEQFVHLLSMLTEAVMITDVEGNIELANDYSKSLFGFDDLTNRNIKDIIPDDQLAHHQEASTITEQHDFTPIFKQMDLSKQNSQTIEVEVGVSLHKSEQDFHFLYVIRDQFEKKLTQARLLKAALYDSLTGVYSREALELDLEKIYGKKSNRASYLGCLLNIDRFNELNAVYGHAHCNQLLVDVATELKHLMQNLPVRIYRVGGDIFIIKSIQPIEKVNYANIKDTVQDAFSILLESVSQQLKHKLSISAVMSFFESDTVKNGAMLPMLEDALKNYKQTGKSGELIFVENTNYGRTVKVAALAQSMLSGLDFSSLSVVYQPKINSVNQVDSAEALLRWDNVNSAPLTLLDFIGVAESTGVIVDVGYFVLEQVCEMLKVIRQRVPDFHKKISVNLSIRQLADTKLVETFEAICKQHNVPTHQIIFEVTESVMAENINLLTSVIHALKTAGFGIAIDDFGTGQSNLSYLSQLPIDELKIDKSFIDKINSEDGDYPIVDMVISMAKALKLKVVAEGVETVTQATYLRSKACDLIQGYYFYKPLLLSDWLELNLQSVK</sequence>
<dbReference type="PANTHER" id="PTHR33121">
    <property type="entry name" value="CYCLIC DI-GMP PHOSPHODIESTERASE PDEF"/>
    <property type="match status" value="1"/>
</dbReference>
<evidence type="ECO:0000313" key="6">
    <source>
        <dbReference type="EMBL" id="GAA0223019.1"/>
    </source>
</evidence>
<accession>A0ABP3D6A4</accession>
<reference evidence="7" key="1">
    <citation type="journal article" date="2019" name="Int. J. Syst. Evol. Microbiol.">
        <title>The Global Catalogue of Microorganisms (GCM) 10K type strain sequencing project: providing services to taxonomists for standard genome sequencing and annotation.</title>
        <authorList>
            <consortium name="The Broad Institute Genomics Platform"/>
            <consortium name="The Broad Institute Genome Sequencing Center for Infectious Disease"/>
            <person name="Wu L."/>
            <person name="Ma J."/>
        </authorList>
    </citation>
    <scope>NUCLEOTIDE SEQUENCE [LARGE SCALE GENOMIC DNA]</scope>
    <source>
        <strain evidence="7">JCM 6886</strain>
    </source>
</reference>
<dbReference type="SUPFAM" id="SSF141868">
    <property type="entry name" value="EAL domain-like"/>
    <property type="match status" value="1"/>
</dbReference>
<dbReference type="Gene3D" id="3.30.450.20">
    <property type="entry name" value="PAS domain"/>
    <property type="match status" value="1"/>
</dbReference>
<dbReference type="SUPFAM" id="SSF55785">
    <property type="entry name" value="PYP-like sensor domain (PAS domain)"/>
    <property type="match status" value="1"/>
</dbReference>
<feature type="modified residue" description="4-aspartylphosphate" evidence="1">
    <location>
        <position position="54"/>
    </location>
</feature>
<keyword evidence="1" id="KW-0597">Phosphoprotein</keyword>
<dbReference type="PROSITE" id="PS50110">
    <property type="entry name" value="RESPONSE_REGULATORY"/>
    <property type="match status" value="1"/>
</dbReference>
<dbReference type="CDD" id="cd00156">
    <property type="entry name" value="REC"/>
    <property type="match status" value="1"/>
</dbReference>
<dbReference type="SMART" id="SM00052">
    <property type="entry name" value="EAL"/>
    <property type="match status" value="1"/>
</dbReference>
<dbReference type="NCBIfam" id="TIGR00254">
    <property type="entry name" value="GGDEF"/>
    <property type="match status" value="1"/>
</dbReference>
<feature type="domain" description="GGDEF" evidence="5">
    <location>
        <begin position="295"/>
        <end position="431"/>
    </location>
</feature>
<dbReference type="InterPro" id="IPR001633">
    <property type="entry name" value="EAL_dom"/>
</dbReference>
<dbReference type="Pfam" id="PF00990">
    <property type="entry name" value="GGDEF"/>
    <property type="match status" value="1"/>
</dbReference>
<dbReference type="SMART" id="SM00091">
    <property type="entry name" value="PAS"/>
    <property type="match status" value="1"/>
</dbReference>
<feature type="domain" description="PAS" evidence="3">
    <location>
        <begin position="142"/>
        <end position="179"/>
    </location>
</feature>
<dbReference type="NCBIfam" id="TIGR00229">
    <property type="entry name" value="sensory_box"/>
    <property type="match status" value="1"/>
</dbReference>
<dbReference type="Gene3D" id="3.20.20.450">
    <property type="entry name" value="EAL domain"/>
    <property type="match status" value="1"/>
</dbReference>
<evidence type="ECO:0000259" key="2">
    <source>
        <dbReference type="PROSITE" id="PS50110"/>
    </source>
</evidence>
<dbReference type="PROSITE" id="PS50883">
    <property type="entry name" value="EAL"/>
    <property type="match status" value="1"/>
</dbReference>
<gene>
    <name evidence="6" type="ORF">GCM10008964_13240</name>
</gene>
<dbReference type="RefSeq" id="WP_343749614.1">
    <property type="nucleotide sequence ID" value="NZ_BAAADG010000004.1"/>
</dbReference>
<feature type="domain" description="Response regulatory" evidence="2">
    <location>
        <begin position="6"/>
        <end position="121"/>
    </location>
</feature>
<dbReference type="InterPro" id="IPR035965">
    <property type="entry name" value="PAS-like_dom_sf"/>
</dbReference>
<proteinExistence type="predicted"/>
<feature type="domain" description="EAL" evidence="4">
    <location>
        <begin position="441"/>
        <end position="695"/>
    </location>
</feature>
<dbReference type="InterPro" id="IPR029787">
    <property type="entry name" value="Nucleotide_cyclase"/>
</dbReference>
<evidence type="ECO:0000259" key="3">
    <source>
        <dbReference type="PROSITE" id="PS50112"/>
    </source>
</evidence>
<name>A0ABP3D6A4_9GAMM</name>
<dbReference type="InterPro" id="IPR011006">
    <property type="entry name" value="CheY-like_superfamily"/>
</dbReference>
<dbReference type="InterPro" id="IPR000014">
    <property type="entry name" value="PAS"/>
</dbReference>
<dbReference type="InterPro" id="IPR035919">
    <property type="entry name" value="EAL_sf"/>
</dbReference>
<dbReference type="SMART" id="SM00267">
    <property type="entry name" value="GGDEF"/>
    <property type="match status" value="1"/>
</dbReference>
<organism evidence="6 7">
    <name type="scientific">Methylophaga marina</name>
    <dbReference type="NCBI Taxonomy" id="45495"/>
    <lineage>
        <taxon>Bacteria</taxon>
        <taxon>Pseudomonadati</taxon>
        <taxon>Pseudomonadota</taxon>
        <taxon>Gammaproteobacteria</taxon>
        <taxon>Thiotrichales</taxon>
        <taxon>Piscirickettsiaceae</taxon>
        <taxon>Methylophaga</taxon>
    </lineage>
</organism>
<dbReference type="Gene3D" id="3.40.50.2300">
    <property type="match status" value="1"/>
</dbReference>
<dbReference type="InterPro" id="IPR043128">
    <property type="entry name" value="Rev_trsase/Diguanyl_cyclase"/>
</dbReference>
<protein>
    <submittedName>
        <fullName evidence="6">EAL domain-containing protein</fullName>
    </submittedName>
</protein>